<feature type="domain" description="GP-PDE" evidence="1">
    <location>
        <begin position="37"/>
        <end position="312"/>
    </location>
</feature>
<evidence type="ECO:0000313" key="2">
    <source>
        <dbReference type="EMBL" id="CAK9022199.1"/>
    </source>
</evidence>
<dbReference type="Pfam" id="PF03009">
    <property type="entry name" value="GDPD"/>
    <property type="match status" value="1"/>
</dbReference>
<comment type="caution">
    <text evidence="2">The sequence shown here is derived from an EMBL/GenBank/DDBJ whole genome shotgun (WGS) entry which is preliminary data.</text>
</comment>
<dbReference type="Proteomes" id="UP001642484">
    <property type="component" value="Unassembled WGS sequence"/>
</dbReference>
<accession>A0ABP0K5Y8</accession>
<reference evidence="2 3" key="1">
    <citation type="submission" date="2024-02" db="EMBL/GenBank/DDBJ databases">
        <authorList>
            <person name="Chen Y."/>
            <person name="Shah S."/>
            <person name="Dougan E. K."/>
            <person name="Thang M."/>
            <person name="Chan C."/>
        </authorList>
    </citation>
    <scope>NUCLEOTIDE SEQUENCE [LARGE SCALE GENOMIC DNA]</scope>
</reference>
<dbReference type="Gene3D" id="3.20.20.190">
    <property type="entry name" value="Phosphatidylinositol (PI) phosphodiesterase"/>
    <property type="match status" value="1"/>
</dbReference>
<dbReference type="InterPro" id="IPR017946">
    <property type="entry name" value="PLC-like_Pdiesterase_TIM-brl"/>
</dbReference>
<gene>
    <name evidence="2" type="ORF">CCMP2556_LOCUS14727</name>
</gene>
<dbReference type="SUPFAM" id="SSF51695">
    <property type="entry name" value="PLC-like phosphodiesterases"/>
    <property type="match status" value="1"/>
</dbReference>
<keyword evidence="3" id="KW-1185">Reference proteome</keyword>
<evidence type="ECO:0000259" key="1">
    <source>
        <dbReference type="PROSITE" id="PS51704"/>
    </source>
</evidence>
<sequence length="312" mass="34916">MRFFCYMQHVVLMEAAYSTESAWLNGFVPQICEKLRERLVAHRGFHCPLLSSDRPLECTKPALKIAWDSGLRYCECDVRLSSDGKIMLLHDPNLDKLVEESAKPTPNANEITAEDLISWPLLQKDVHLTYLEDVLLTALESGSRLVIELKGSPGSPTVGSAVARLLQGNPQLLEACALVMSFEVPELLGFADAWDESIAETSRPKLLLLTAIPRENLEAKYQTLDLGDSAWPEKAATFLARKDLLLDGFYIEWTEKLSNDNQEALRKLCQMCTVGVWQHFGQTDSHEEASRLMDLGASFCNTDLPRGFLRGS</sequence>
<organism evidence="2 3">
    <name type="scientific">Durusdinium trenchii</name>
    <dbReference type="NCBI Taxonomy" id="1381693"/>
    <lineage>
        <taxon>Eukaryota</taxon>
        <taxon>Sar</taxon>
        <taxon>Alveolata</taxon>
        <taxon>Dinophyceae</taxon>
        <taxon>Suessiales</taxon>
        <taxon>Symbiodiniaceae</taxon>
        <taxon>Durusdinium</taxon>
    </lineage>
</organism>
<dbReference type="PANTHER" id="PTHR46211">
    <property type="entry name" value="GLYCEROPHOSPHORYL DIESTER PHOSPHODIESTERASE"/>
    <property type="match status" value="1"/>
</dbReference>
<evidence type="ECO:0000313" key="3">
    <source>
        <dbReference type="Proteomes" id="UP001642484"/>
    </source>
</evidence>
<dbReference type="PANTHER" id="PTHR46211:SF1">
    <property type="entry name" value="GLYCEROPHOSPHODIESTER PHOSPHODIESTERASE, CYTOPLASMIC"/>
    <property type="match status" value="1"/>
</dbReference>
<dbReference type="PROSITE" id="PS51704">
    <property type="entry name" value="GP_PDE"/>
    <property type="match status" value="1"/>
</dbReference>
<protein>
    <recommendedName>
        <fullName evidence="1">GP-PDE domain-containing protein</fullName>
    </recommendedName>
</protein>
<proteinExistence type="predicted"/>
<dbReference type="InterPro" id="IPR030395">
    <property type="entry name" value="GP_PDE_dom"/>
</dbReference>
<name>A0ABP0K5Y8_9DINO</name>
<dbReference type="EMBL" id="CAXAMN010007624">
    <property type="protein sequence ID" value="CAK9022199.1"/>
    <property type="molecule type" value="Genomic_DNA"/>
</dbReference>